<comment type="caution">
    <text evidence="2">The sequence shown here is derived from an EMBL/GenBank/DDBJ whole genome shotgun (WGS) entry which is preliminary data.</text>
</comment>
<feature type="compositionally biased region" description="Acidic residues" evidence="1">
    <location>
        <begin position="736"/>
        <end position="748"/>
    </location>
</feature>
<accession>A0AA39GU90</accession>
<evidence type="ECO:0000313" key="2">
    <source>
        <dbReference type="EMBL" id="KAK0393561.1"/>
    </source>
</evidence>
<organism evidence="2 3">
    <name type="scientific">Steinernema hermaphroditum</name>
    <dbReference type="NCBI Taxonomy" id="289476"/>
    <lineage>
        <taxon>Eukaryota</taxon>
        <taxon>Metazoa</taxon>
        <taxon>Ecdysozoa</taxon>
        <taxon>Nematoda</taxon>
        <taxon>Chromadorea</taxon>
        <taxon>Rhabditida</taxon>
        <taxon>Tylenchina</taxon>
        <taxon>Panagrolaimomorpha</taxon>
        <taxon>Strongyloidoidea</taxon>
        <taxon>Steinernematidae</taxon>
        <taxon>Steinernema</taxon>
    </lineage>
</organism>
<evidence type="ECO:0000256" key="1">
    <source>
        <dbReference type="SAM" id="MobiDB-lite"/>
    </source>
</evidence>
<gene>
    <name evidence="2" type="ORF">QR680_000277</name>
</gene>
<dbReference type="Proteomes" id="UP001175271">
    <property type="component" value="Unassembled WGS sequence"/>
</dbReference>
<sequence length="748" mass="84845">MSFISTNRNDRDRIGLGSHGYGGIRFSSVNFSAPNIFAKERYIPEHNLARFWETPYLEPHEVGFSQPLLRMRDLGDDSFNFLRPPGTHRADQPAIRLKRRNLLTGAAHVTRNDSHIPLWLVDESTNRSRIYNINIGFELTDEGKPSIAMEKYNSIATECTASSNIVQLRTLKGLSNEVAARTITGLELCGPNMEQPQMLFNQYADDLLQIPYMEDEIVICDRMGLVWHGKIGEPLGRVKHFEDVKNICATDCPRVILAGGSFSLSFCDLREHPMAHSHGNVLCEFDDFFPELDAIQDPLDVLRNPMTICHVAPIPGQPNYTMVTTERFHYVLDYRSPKKPLLEMTHSCYGGGDFVTFGATYIDRSRATEFGRPPVIMPYYSMNLAVKPSLQLWSLYFHPSLSTFSSLGPPKQVHALDSALSYVKYHGEGRIPNKARMGAQTFSMHHCAVGDEDAFLFRLSDGGVLWSDIVTIKDMKEDRKADAEVVVEFYEEEEAPICEKELDPEFLRPTSTAVTLMNCELELDSDSDEENTFVQDLIDREVETGMPFKKEMTANLDTNWNIKESDVIKELDEDHIISNIVLNMWNKMDHIVKRDDNDIAEKNGELYFPPMEQESEDPLSKLYKKDQSKKSENKVTTVRKLANDAEEIGVHSNIKDKPQKSVTFADTHLRESNHEKKNVKQQPFGMDDIFATPSPIQPETNELAKDDPKLSSIPDSIFAALGSNGSLETATQPKEFDEDEYDFDVDLE</sequence>
<keyword evidence="3" id="KW-1185">Reference proteome</keyword>
<feature type="region of interest" description="Disordered" evidence="1">
    <location>
        <begin position="723"/>
        <end position="748"/>
    </location>
</feature>
<name>A0AA39GU90_9BILA</name>
<reference evidence="2" key="1">
    <citation type="submission" date="2023-06" db="EMBL/GenBank/DDBJ databases">
        <title>Genomic analysis of the entomopathogenic nematode Steinernema hermaphroditum.</title>
        <authorList>
            <person name="Schwarz E.M."/>
            <person name="Heppert J.K."/>
            <person name="Baniya A."/>
            <person name="Schwartz H.T."/>
            <person name="Tan C.-H."/>
            <person name="Antoshechkin I."/>
            <person name="Sternberg P.W."/>
            <person name="Goodrich-Blair H."/>
            <person name="Dillman A.R."/>
        </authorList>
    </citation>
    <scope>NUCLEOTIDE SEQUENCE</scope>
    <source>
        <strain evidence="2">PS9179</strain>
        <tissue evidence="2">Whole animal</tissue>
    </source>
</reference>
<feature type="compositionally biased region" description="Polar residues" evidence="1">
    <location>
        <begin position="723"/>
        <end position="732"/>
    </location>
</feature>
<evidence type="ECO:0000313" key="3">
    <source>
        <dbReference type="Proteomes" id="UP001175271"/>
    </source>
</evidence>
<dbReference type="AlphaFoldDB" id="A0AA39GU90"/>
<feature type="region of interest" description="Disordered" evidence="1">
    <location>
        <begin position="672"/>
        <end position="711"/>
    </location>
</feature>
<protein>
    <submittedName>
        <fullName evidence="2">Uncharacterized protein</fullName>
    </submittedName>
</protein>
<dbReference type="EMBL" id="JAUCMV010000005">
    <property type="protein sequence ID" value="KAK0393561.1"/>
    <property type="molecule type" value="Genomic_DNA"/>
</dbReference>
<proteinExistence type="predicted"/>